<dbReference type="InterPro" id="IPR010982">
    <property type="entry name" value="Lambda_DNA-bd_dom_sf"/>
</dbReference>
<feature type="domain" description="HTH cro/C1-type" evidence="2">
    <location>
        <begin position="7"/>
        <end position="61"/>
    </location>
</feature>
<dbReference type="CDD" id="cd00093">
    <property type="entry name" value="HTH_XRE"/>
    <property type="match status" value="1"/>
</dbReference>
<dbReference type="EMBL" id="BMJE01000004">
    <property type="protein sequence ID" value="GGB78300.1"/>
    <property type="molecule type" value="Genomic_DNA"/>
</dbReference>
<reference evidence="4" key="1">
    <citation type="journal article" date="2019" name="Int. J. Syst. Evol. Microbiol.">
        <title>The Global Catalogue of Microorganisms (GCM) 10K type strain sequencing project: providing services to taxonomists for standard genome sequencing and annotation.</title>
        <authorList>
            <consortium name="The Broad Institute Genomics Platform"/>
            <consortium name="The Broad Institute Genome Sequencing Center for Infectious Disease"/>
            <person name="Wu L."/>
            <person name="Ma J."/>
        </authorList>
    </citation>
    <scope>NUCLEOTIDE SEQUENCE [LARGE SCALE GENOMIC DNA]</scope>
    <source>
        <strain evidence="4">CGMCC 1.15461</strain>
    </source>
</reference>
<evidence type="ECO:0000313" key="4">
    <source>
        <dbReference type="Proteomes" id="UP000615760"/>
    </source>
</evidence>
<evidence type="ECO:0000259" key="2">
    <source>
        <dbReference type="PROSITE" id="PS50943"/>
    </source>
</evidence>
<dbReference type="RefSeq" id="WP_188620948.1">
    <property type="nucleotide sequence ID" value="NZ_BMJE01000004.1"/>
</dbReference>
<dbReference type="Gene3D" id="2.10.109.10">
    <property type="entry name" value="Umud Fragment, subunit A"/>
    <property type="match status" value="1"/>
</dbReference>
<dbReference type="Proteomes" id="UP000615760">
    <property type="component" value="Unassembled WGS sequence"/>
</dbReference>
<dbReference type="InterPro" id="IPR001387">
    <property type="entry name" value="Cro/C1-type_HTH"/>
</dbReference>
<dbReference type="PANTHER" id="PTHR46558">
    <property type="entry name" value="TRACRIPTIONAL REGULATORY PROTEIN-RELATED-RELATED"/>
    <property type="match status" value="1"/>
</dbReference>
<evidence type="ECO:0000256" key="1">
    <source>
        <dbReference type="ARBA" id="ARBA00023125"/>
    </source>
</evidence>
<keyword evidence="1" id="KW-0238">DNA-binding</keyword>
<dbReference type="Pfam" id="PF01381">
    <property type="entry name" value="HTH_3"/>
    <property type="match status" value="1"/>
</dbReference>
<protein>
    <recommendedName>
        <fullName evidence="2">HTH cro/C1-type domain-containing protein</fullName>
    </recommendedName>
</protein>
<dbReference type="SMART" id="SM00530">
    <property type="entry name" value="HTH_XRE"/>
    <property type="match status" value="1"/>
</dbReference>
<dbReference type="SUPFAM" id="SSF47413">
    <property type="entry name" value="lambda repressor-like DNA-binding domains"/>
    <property type="match status" value="1"/>
</dbReference>
<comment type="caution">
    <text evidence="3">The sequence shown here is derived from an EMBL/GenBank/DDBJ whole genome shotgun (WGS) entry which is preliminary data.</text>
</comment>
<dbReference type="PROSITE" id="PS50943">
    <property type="entry name" value="HTH_CROC1"/>
    <property type="match status" value="1"/>
</dbReference>
<gene>
    <name evidence="3" type="ORF">GCM10007424_18010</name>
</gene>
<organism evidence="3 4">
    <name type="scientific">Flavobacterium suaedae</name>
    <dbReference type="NCBI Taxonomy" id="1767027"/>
    <lineage>
        <taxon>Bacteria</taxon>
        <taxon>Pseudomonadati</taxon>
        <taxon>Bacteroidota</taxon>
        <taxon>Flavobacteriia</taxon>
        <taxon>Flavobacteriales</taxon>
        <taxon>Flavobacteriaceae</taxon>
        <taxon>Flavobacterium</taxon>
    </lineage>
</organism>
<dbReference type="PANTHER" id="PTHR46558:SF11">
    <property type="entry name" value="HTH-TYPE TRANSCRIPTIONAL REGULATOR XRE"/>
    <property type="match status" value="1"/>
</dbReference>
<proteinExistence type="predicted"/>
<keyword evidence="4" id="KW-1185">Reference proteome</keyword>
<sequence>MVFGKNLKKIRSVHGMSQQEFAELFDLKRATLGAYEEDRSNPKLETIIKIANHFSIGLEQLVTKELTVNQLLRFNDALTTNPANDTSQKLEGIPYITEDKKEVFIKDFNNTNNISKVDLNNIYLPNVTGKDKLAFVVSDLTMSGGAAGFLPKDIVIGKQTPLTDIERINGQLAIITTKDDLYFRKVSYQNSKVVLNANHPGVEPITVNSKDIKGVWSVVHIFRYTVPASENATEQRLAQLENAIAALRQKTS</sequence>
<evidence type="ECO:0000313" key="3">
    <source>
        <dbReference type="EMBL" id="GGB78300.1"/>
    </source>
</evidence>
<name>A0ABQ1JZ93_9FLAO</name>
<dbReference type="Gene3D" id="1.10.260.40">
    <property type="entry name" value="lambda repressor-like DNA-binding domains"/>
    <property type="match status" value="1"/>
</dbReference>
<accession>A0ABQ1JZ93</accession>